<dbReference type="Proteomes" id="UP000029692">
    <property type="component" value="Unassembled WGS sequence"/>
</dbReference>
<dbReference type="eggNOG" id="ENOG503205C">
    <property type="taxonomic scope" value="Bacteria"/>
</dbReference>
<proteinExistence type="predicted"/>
<comment type="caution">
    <text evidence="1">The sequence shown here is derived from an EMBL/GenBank/DDBJ whole genome shotgun (WGS) entry which is preliminary data.</text>
</comment>
<keyword evidence="2" id="KW-1185">Reference proteome</keyword>
<sequence length="154" mass="17873">MTSRIHFDDDVYLLQAMIQVLDEAMQLNIDPQFFLDKCIEDIFFIDSTLLRLYRTLKENTFLVKRTEYLRSITHCKKVFVTLLRGITMGKAAFSGALRPYYTKLNEAAEHQEHDIQEIESTILDSDNKNIEPSSAISQEEYAFLLDPGLQDTDQ</sequence>
<dbReference type="STRING" id="1480694.DC28_00875"/>
<evidence type="ECO:0000313" key="2">
    <source>
        <dbReference type="Proteomes" id="UP000029692"/>
    </source>
</evidence>
<name>A0A098R133_9SPIO</name>
<dbReference type="EMBL" id="JNUP01000003">
    <property type="protein sequence ID" value="KGE73805.1"/>
    <property type="molecule type" value="Genomic_DNA"/>
</dbReference>
<protein>
    <submittedName>
        <fullName evidence="1">Uncharacterized protein</fullName>
    </submittedName>
</protein>
<reference evidence="1 2" key="1">
    <citation type="submission" date="2014-05" db="EMBL/GenBank/DDBJ databases">
        <title>De novo Genome Sequence of Spirocheata sp.</title>
        <authorList>
            <person name="Shivani Y."/>
            <person name="Subhash Y."/>
            <person name="Tushar L."/>
            <person name="Sasikala C."/>
            <person name="Ramana C.V."/>
        </authorList>
    </citation>
    <scope>NUCLEOTIDE SEQUENCE [LARGE SCALE GENOMIC DNA]</scope>
    <source>
        <strain evidence="1 2">JC230</strain>
    </source>
</reference>
<gene>
    <name evidence="1" type="ORF">DC28_00875</name>
</gene>
<dbReference type="OrthoDB" id="371174at2"/>
<accession>A0A098R133</accession>
<dbReference type="RefSeq" id="WP_037544812.1">
    <property type="nucleotide sequence ID" value="NZ_JNUP01000003.1"/>
</dbReference>
<evidence type="ECO:0000313" key="1">
    <source>
        <dbReference type="EMBL" id="KGE73805.1"/>
    </source>
</evidence>
<organism evidence="1 2">
    <name type="scientific">Spirochaeta lutea</name>
    <dbReference type="NCBI Taxonomy" id="1480694"/>
    <lineage>
        <taxon>Bacteria</taxon>
        <taxon>Pseudomonadati</taxon>
        <taxon>Spirochaetota</taxon>
        <taxon>Spirochaetia</taxon>
        <taxon>Spirochaetales</taxon>
        <taxon>Spirochaetaceae</taxon>
        <taxon>Spirochaeta</taxon>
    </lineage>
</organism>
<dbReference type="AlphaFoldDB" id="A0A098R133"/>